<proteinExistence type="predicted"/>
<evidence type="ECO:0000256" key="1">
    <source>
        <dbReference type="ARBA" id="ARBA00022630"/>
    </source>
</evidence>
<keyword evidence="4" id="KW-1185">Reference proteome</keyword>
<feature type="domain" description="Acyl-CoA dehydrogenase/oxidase C-terminal" evidence="2">
    <location>
        <begin position="2"/>
        <end position="24"/>
    </location>
</feature>
<evidence type="ECO:0000313" key="3">
    <source>
        <dbReference type="EMBL" id="ORB76475.1"/>
    </source>
</evidence>
<dbReference type="Proteomes" id="UP000192847">
    <property type="component" value="Unassembled WGS sequence"/>
</dbReference>
<gene>
    <name evidence="3" type="ORF">BST46_29895</name>
</gene>
<feature type="non-terminal residue" evidence="3">
    <location>
        <position position="1"/>
    </location>
</feature>
<evidence type="ECO:0000313" key="4">
    <source>
        <dbReference type="Proteomes" id="UP000192847"/>
    </source>
</evidence>
<dbReference type="RefSeq" id="WP_142277708.1">
    <property type="nucleotide sequence ID" value="NZ_MVIL01000778.1"/>
</dbReference>
<evidence type="ECO:0000259" key="2">
    <source>
        <dbReference type="Pfam" id="PF00441"/>
    </source>
</evidence>
<name>A0ABX3TCF8_9MYCO</name>
<dbReference type="EMBL" id="MVIL01000778">
    <property type="protein sequence ID" value="ORB76475.1"/>
    <property type="molecule type" value="Genomic_DNA"/>
</dbReference>
<organism evidence="3 4">
    <name type="scientific">Mycobacterium timonense</name>
    <dbReference type="NCBI Taxonomy" id="701043"/>
    <lineage>
        <taxon>Bacteria</taxon>
        <taxon>Bacillati</taxon>
        <taxon>Actinomycetota</taxon>
        <taxon>Actinomycetes</taxon>
        <taxon>Mycobacteriales</taxon>
        <taxon>Mycobacteriaceae</taxon>
        <taxon>Mycobacterium</taxon>
        <taxon>Mycobacterium avium complex (MAC)</taxon>
    </lineage>
</organism>
<dbReference type="SUPFAM" id="SSF47203">
    <property type="entry name" value="Acyl-CoA dehydrogenase C-terminal domain-like"/>
    <property type="match status" value="1"/>
</dbReference>
<sequence>MDNRIMTIFGGTTEIMKDIIGRDLGL</sequence>
<reference evidence="3 4" key="1">
    <citation type="submission" date="2017-02" db="EMBL/GenBank/DDBJ databases">
        <title>The new phylogeny of genus Mycobacterium.</title>
        <authorList>
            <person name="Tortoli E."/>
            <person name="Trovato A."/>
            <person name="Cirillo D.M."/>
        </authorList>
    </citation>
    <scope>NUCLEOTIDE SEQUENCE [LARGE SCALE GENOMIC DNA]</scope>
    <source>
        <strain evidence="3 4">CCUG 56329</strain>
    </source>
</reference>
<accession>A0ABX3TCF8</accession>
<protein>
    <submittedName>
        <fullName evidence="3">Acyl-CoA dehydrogenase</fullName>
    </submittedName>
</protein>
<comment type="caution">
    <text evidence="3">The sequence shown here is derived from an EMBL/GenBank/DDBJ whole genome shotgun (WGS) entry which is preliminary data.</text>
</comment>
<dbReference type="Gene3D" id="1.20.140.10">
    <property type="entry name" value="Butyryl-CoA Dehydrogenase, subunit A, domain 3"/>
    <property type="match status" value="1"/>
</dbReference>
<dbReference type="InterPro" id="IPR009075">
    <property type="entry name" value="AcylCo_DH/oxidase_C"/>
</dbReference>
<keyword evidence="1" id="KW-0285">Flavoprotein</keyword>
<dbReference type="InterPro" id="IPR036250">
    <property type="entry name" value="AcylCo_DH-like_C"/>
</dbReference>
<dbReference type="Pfam" id="PF00441">
    <property type="entry name" value="Acyl-CoA_dh_1"/>
    <property type="match status" value="1"/>
</dbReference>